<keyword evidence="3" id="KW-1185">Reference proteome</keyword>
<sequence>MAPVTDGIDGLLGQMSNLDINTRSQSSADRVAAIEDLIESVKKSIEIAGNVQAFKTQDVRALASLDDARLRSLHLQVSRLAETSHIIQSALSEVRDLAARSVVQSLVDLAQRDVTINALLKHFDPKITLIARNNIENSNSGRGQILVKTAEECYNATQSTGQLDADDYFALLDAAALQWPMDPDFESKEGCRQCWPHFWLNVLSKCPGGPTLFAKSVWPLGYMPRYLFRVFDQNSSGSSDKDKIASQASVEEAAYHRIDLLSLDRDEATDMLFRHLKWISDKDCIPINLTSWTSSLLYAIQYAVYRCHKYQLDNTKVKICVVDTTKFPRGQFARDSQLINAFMRYDSATGAEEFFRFRLRDKRYHNGEYLSQGLVSLPGQSCVVSLGRLERSGLFDLYPEFDDEQRRMRWANRVLELRTSWSTESLTSEEAQTASAVAKRCFPAGFAKEMTTMLLCFKNWVPESYEGIAAGYPVVLLVETQGGPILWAGEAPDEFGPWVRIRMEGRRRVQGGIQTWVVSGARIDVDIYQAQPEKKEITVWTLFIRAESLSALLVGGVLQAGNGENLLETKAKEVLDGTVLDFGIEANPVIAPYNIMAGNFIKN</sequence>
<dbReference type="EMBL" id="LKEB01000066">
    <property type="protein sequence ID" value="ROV96893.1"/>
    <property type="molecule type" value="Genomic_DNA"/>
</dbReference>
<gene>
    <name evidence="2" type="ORF">VPNG_09276</name>
</gene>
<evidence type="ECO:0000313" key="2">
    <source>
        <dbReference type="EMBL" id="ROV96893.1"/>
    </source>
</evidence>
<organism evidence="2 3">
    <name type="scientific">Cytospora leucostoma</name>
    <dbReference type="NCBI Taxonomy" id="1230097"/>
    <lineage>
        <taxon>Eukaryota</taxon>
        <taxon>Fungi</taxon>
        <taxon>Dikarya</taxon>
        <taxon>Ascomycota</taxon>
        <taxon>Pezizomycotina</taxon>
        <taxon>Sordariomycetes</taxon>
        <taxon>Sordariomycetidae</taxon>
        <taxon>Diaporthales</taxon>
        <taxon>Cytosporaceae</taxon>
        <taxon>Cytospora</taxon>
    </lineage>
</organism>
<proteinExistence type="predicted"/>
<dbReference type="InterPro" id="IPR056009">
    <property type="entry name" value="DUF7587"/>
</dbReference>
<dbReference type="AlphaFoldDB" id="A0A423W0K6"/>
<dbReference type="InParanoid" id="A0A423W0K6"/>
<accession>A0A423W0K6</accession>
<dbReference type="OrthoDB" id="4152607at2759"/>
<dbReference type="Pfam" id="PF24494">
    <property type="entry name" value="DUF7587"/>
    <property type="match status" value="1"/>
</dbReference>
<comment type="caution">
    <text evidence="2">The sequence shown here is derived from an EMBL/GenBank/DDBJ whole genome shotgun (WGS) entry which is preliminary data.</text>
</comment>
<name>A0A423W0K6_9PEZI</name>
<evidence type="ECO:0000259" key="1">
    <source>
        <dbReference type="Pfam" id="PF24494"/>
    </source>
</evidence>
<reference evidence="2 3" key="1">
    <citation type="submission" date="2015-09" db="EMBL/GenBank/DDBJ databases">
        <title>Host preference determinants of Valsa canker pathogens revealed by comparative genomics.</title>
        <authorList>
            <person name="Yin Z."/>
            <person name="Huang L."/>
        </authorList>
    </citation>
    <scope>NUCLEOTIDE SEQUENCE [LARGE SCALE GENOMIC DNA]</scope>
    <source>
        <strain evidence="2 3">SXYLt</strain>
    </source>
</reference>
<protein>
    <recommendedName>
        <fullName evidence="1">DUF7587 domain-containing protein</fullName>
    </recommendedName>
</protein>
<dbReference type="Proteomes" id="UP000285146">
    <property type="component" value="Unassembled WGS sequence"/>
</dbReference>
<dbReference type="STRING" id="1230097.A0A423W0K6"/>
<evidence type="ECO:0000313" key="3">
    <source>
        <dbReference type="Proteomes" id="UP000285146"/>
    </source>
</evidence>
<feature type="domain" description="DUF7587" evidence="1">
    <location>
        <begin position="223"/>
        <end position="343"/>
    </location>
</feature>